<dbReference type="OrthoDB" id="1546605at2759"/>
<comment type="caution">
    <text evidence="2">The sequence shown here is derived from an EMBL/GenBank/DDBJ whole genome shotgun (WGS) entry which is preliminary data.</text>
</comment>
<gene>
    <name evidence="2" type="ORF">OIU79_018699</name>
</gene>
<evidence type="ECO:0000313" key="2">
    <source>
        <dbReference type="EMBL" id="KAJ6775578.1"/>
    </source>
</evidence>
<dbReference type="Proteomes" id="UP001151532">
    <property type="component" value="Chromosome 5"/>
</dbReference>
<evidence type="ECO:0000313" key="3">
    <source>
        <dbReference type="Proteomes" id="UP001151532"/>
    </source>
</evidence>
<reference evidence="2" key="2">
    <citation type="journal article" date="2023" name="Int. J. Mol. Sci.">
        <title>De Novo Assembly and Annotation of 11 Diverse Shrub Willow (Salix) Genomes Reveals Novel Gene Organization in Sex-Linked Regions.</title>
        <authorList>
            <person name="Hyden B."/>
            <person name="Feng K."/>
            <person name="Yates T.B."/>
            <person name="Jawdy S."/>
            <person name="Cereghino C."/>
            <person name="Smart L.B."/>
            <person name="Muchero W."/>
        </authorList>
    </citation>
    <scope>NUCLEOTIDE SEQUENCE</scope>
    <source>
        <tissue evidence="2">Shoot tip</tissue>
    </source>
</reference>
<evidence type="ECO:0000256" key="1">
    <source>
        <dbReference type="SAM" id="MobiDB-lite"/>
    </source>
</evidence>
<proteinExistence type="predicted"/>
<feature type="region of interest" description="Disordered" evidence="1">
    <location>
        <begin position="106"/>
        <end position="135"/>
    </location>
</feature>
<sequence length="175" mass="19533">MIRRNKVEERGRRSSLGMMDTYAIEEEVSVFIIKIRNEHSSSFSTPKLSVEVLHEPTTTILLTPPPNSSPDDVIPRQHTAKKIVGTSSRLDRTSFLSFYTVQPQKRKKKANMETRATDSKAVTKLQTTSSKIEKSSSGHLISLRGTHHLDGFIVAVNCDGHRGTGMEDAQIEEVV</sequence>
<name>A0A9Q0WZC1_SALPP</name>
<reference evidence="2" key="1">
    <citation type="submission" date="2022-11" db="EMBL/GenBank/DDBJ databases">
        <authorList>
            <person name="Hyden B.L."/>
            <person name="Feng K."/>
            <person name="Yates T."/>
            <person name="Jawdy S."/>
            <person name="Smart L.B."/>
            <person name="Muchero W."/>
        </authorList>
    </citation>
    <scope>NUCLEOTIDE SEQUENCE</scope>
    <source>
        <tissue evidence="2">Shoot tip</tissue>
    </source>
</reference>
<accession>A0A9Q0WZC1</accession>
<dbReference type="AlphaFoldDB" id="A0A9Q0WZC1"/>
<protein>
    <submittedName>
        <fullName evidence="2">Uncharacterized protein</fullName>
    </submittedName>
</protein>
<dbReference type="EMBL" id="JAPFFK010000002">
    <property type="protein sequence ID" value="KAJ6775578.1"/>
    <property type="molecule type" value="Genomic_DNA"/>
</dbReference>
<keyword evidence="3" id="KW-1185">Reference proteome</keyword>
<organism evidence="2 3">
    <name type="scientific">Salix purpurea</name>
    <name type="common">Purple osier willow</name>
    <dbReference type="NCBI Taxonomy" id="77065"/>
    <lineage>
        <taxon>Eukaryota</taxon>
        <taxon>Viridiplantae</taxon>
        <taxon>Streptophyta</taxon>
        <taxon>Embryophyta</taxon>
        <taxon>Tracheophyta</taxon>
        <taxon>Spermatophyta</taxon>
        <taxon>Magnoliopsida</taxon>
        <taxon>eudicotyledons</taxon>
        <taxon>Gunneridae</taxon>
        <taxon>Pentapetalae</taxon>
        <taxon>rosids</taxon>
        <taxon>fabids</taxon>
        <taxon>Malpighiales</taxon>
        <taxon>Salicaceae</taxon>
        <taxon>Saliceae</taxon>
        <taxon>Salix</taxon>
    </lineage>
</organism>